<organism evidence="3 4">
    <name type="scientific">Chytriomyces confervae</name>
    <dbReference type="NCBI Taxonomy" id="246404"/>
    <lineage>
        <taxon>Eukaryota</taxon>
        <taxon>Fungi</taxon>
        <taxon>Fungi incertae sedis</taxon>
        <taxon>Chytridiomycota</taxon>
        <taxon>Chytridiomycota incertae sedis</taxon>
        <taxon>Chytridiomycetes</taxon>
        <taxon>Chytridiales</taxon>
        <taxon>Chytriomycetaceae</taxon>
        <taxon>Chytriomyces</taxon>
    </lineage>
</organism>
<keyword evidence="2" id="KW-0999">Mitochondrion inner membrane</keyword>
<dbReference type="OrthoDB" id="274641at2759"/>
<evidence type="ECO:0000313" key="4">
    <source>
        <dbReference type="Proteomes" id="UP000320333"/>
    </source>
</evidence>
<keyword evidence="2" id="KW-0813">Transport</keyword>
<comment type="similarity">
    <text evidence="1 2">Belongs to the complex I NDUFA12 subunit family.</text>
</comment>
<keyword evidence="2" id="KW-0496">Mitochondrion</keyword>
<proteinExistence type="inferred from homology"/>
<dbReference type="Proteomes" id="UP000320333">
    <property type="component" value="Unassembled WGS sequence"/>
</dbReference>
<dbReference type="STRING" id="246404.A0A507FHH2"/>
<reference evidence="3 4" key="1">
    <citation type="journal article" date="2019" name="Sci. Rep.">
        <title>Comparative genomics of chytrid fungi reveal insights into the obligate biotrophic and pathogenic lifestyle of Synchytrium endobioticum.</title>
        <authorList>
            <person name="van de Vossenberg B.T.L.H."/>
            <person name="Warris S."/>
            <person name="Nguyen H.D.T."/>
            <person name="van Gent-Pelzer M.P.E."/>
            <person name="Joly D.L."/>
            <person name="van de Geest H.C."/>
            <person name="Bonants P.J.M."/>
            <person name="Smith D.S."/>
            <person name="Levesque C.A."/>
            <person name="van der Lee T.A.J."/>
        </authorList>
    </citation>
    <scope>NUCLEOTIDE SEQUENCE [LARGE SCALE GENOMIC DNA]</scope>
    <source>
        <strain evidence="3 4">CBS 675.73</strain>
    </source>
</reference>
<accession>A0A507FHH2</accession>
<keyword evidence="4" id="KW-1185">Reference proteome</keyword>
<protein>
    <recommendedName>
        <fullName evidence="2">NADH dehydrogenase [ubiquinone] 1 alpha subcomplex subunit</fullName>
    </recommendedName>
</protein>
<gene>
    <name evidence="3" type="ORF">CcCBS67573_g03986</name>
</gene>
<dbReference type="GO" id="GO:0045271">
    <property type="term" value="C:respiratory chain complex I"/>
    <property type="evidence" value="ECO:0007669"/>
    <property type="project" value="InterPro"/>
</dbReference>
<evidence type="ECO:0000256" key="1">
    <source>
        <dbReference type="ARBA" id="ARBA00007355"/>
    </source>
</evidence>
<dbReference type="AlphaFoldDB" id="A0A507FHH2"/>
<evidence type="ECO:0000256" key="2">
    <source>
        <dbReference type="RuleBase" id="RU363103"/>
    </source>
</evidence>
<dbReference type="GO" id="GO:0006979">
    <property type="term" value="P:response to oxidative stress"/>
    <property type="evidence" value="ECO:0007669"/>
    <property type="project" value="TreeGrafter"/>
</dbReference>
<dbReference type="PANTHER" id="PTHR12910">
    <property type="entry name" value="NADH-UBIQUINONE OXIDOREDUCTASE SUBUNIT B17.2"/>
    <property type="match status" value="1"/>
</dbReference>
<comment type="subcellular location">
    <subcellularLocation>
        <location evidence="2">Mitochondrion inner membrane</location>
        <topology evidence="2">Peripheral membrane protein</topology>
        <orientation evidence="2">Matrix side</orientation>
    </subcellularLocation>
</comment>
<keyword evidence="2" id="KW-0249">Electron transport</keyword>
<keyword evidence="2" id="KW-0472">Membrane</keyword>
<name>A0A507FHH2_9FUNG</name>
<dbReference type="InterPro" id="IPR007763">
    <property type="entry name" value="NDUFA12"/>
</dbReference>
<comment type="function">
    <text evidence="2">Accessory subunit of the mitochondrial membrane respiratory chain NADH dehydrogenase (Complex I), that is believed not to be involved in catalysis. Complex I functions in the transfer of electrons from NADH to the respiratory chain. The immediate electron acceptor for the enzyme is believed to be ubiquinone.</text>
</comment>
<dbReference type="PANTHER" id="PTHR12910:SF2">
    <property type="entry name" value="NADH DEHYDROGENASE [UBIQUINONE] 1 ALPHA SUBCOMPLEX SUBUNIT 12"/>
    <property type="match status" value="1"/>
</dbReference>
<evidence type="ECO:0000313" key="3">
    <source>
        <dbReference type="EMBL" id="TPX74746.1"/>
    </source>
</evidence>
<keyword evidence="2" id="KW-0679">Respiratory chain</keyword>
<dbReference type="Pfam" id="PF05071">
    <property type="entry name" value="NDUFA12"/>
    <property type="match status" value="1"/>
</dbReference>
<comment type="caution">
    <text evidence="3">The sequence shown here is derived from an EMBL/GenBank/DDBJ whole genome shotgun (WGS) entry which is preliminary data.</text>
</comment>
<dbReference type="GO" id="GO:0005743">
    <property type="term" value="C:mitochondrial inner membrane"/>
    <property type="evidence" value="ECO:0007669"/>
    <property type="project" value="UniProtKB-SubCell"/>
</dbReference>
<sequence length="137" mass="15903">MTILQMRNPVIVGTLKAVQTHGIRNTFKQIVTLDTPKVGTLVGKDQFGNEYYENRMDVMGRDRWVLYDKWNYDATQVPPEWHQWLSRFTDDLPSETTIPKPFYTTESTENYTGTTAAFKSYSTVKTKVSAWDPVSRR</sequence>
<dbReference type="EMBL" id="QEAP01000110">
    <property type="protein sequence ID" value="TPX74746.1"/>
    <property type="molecule type" value="Genomic_DNA"/>
</dbReference>